<dbReference type="OrthoDB" id="5849529at2759"/>
<gene>
    <name evidence="1" type="ORF">ANCDUO_26657</name>
</gene>
<dbReference type="AlphaFoldDB" id="A0A0C2FE86"/>
<accession>A0A0C2FE86</accession>
<name>A0A0C2FE86_9BILA</name>
<reference evidence="1 2" key="1">
    <citation type="submission" date="2013-12" db="EMBL/GenBank/DDBJ databases">
        <title>Draft genome of the parsitic nematode Ancylostoma duodenale.</title>
        <authorList>
            <person name="Mitreva M."/>
        </authorList>
    </citation>
    <scope>NUCLEOTIDE SEQUENCE [LARGE SCALE GENOMIC DNA]</scope>
    <source>
        <strain evidence="1 2">Zhejiang</strain>
    </source>
</reference>
<proteinExistence type="predicted"/>
<dbReference type="PANTHER" id="PTHR19446">
    <property type="entry name" value="REVERSE TRANSCRIPTASES"/>
    <property type="match status" value="1"/>
</dbReference>
<protein>
    <recommendedName>
        <fullName evidence="3">Reverse transcriptase domain-containing protein</fullName>
    </recommendedName>
</protein>
<dbReference type="EMBL" id="KN786742">
    <property type="protein sequence ID" value="KIH43341.1"/>
    <property type="molecule type" value="Genomic_DNA"/>
</dbReference>
<evidence type="ECO:0000313" key="1">
    <source>
        <dbReference type="EMBL" id="KIH43341.1"/>
    </source>
</evidence>
<sequence length="80" mass="8939">MLKATNRRPPSILESEVAQAIKNMKKGTAPGPDNITANLLRAGNTAFYSILAKHFNHYLENGMIPDQWKKSKTILLFKKG</sequence>
<keyword evidence="2" id="KW-1185">Reference proteome</keyword>
<evidence type="ECO:0000313" key="2">
    <source>
        <dbReference type="Proteomes" id="UP000054047"/>
    </source>
</evidence>
<dbReference type="Proteomes" id="UP000054047">
    <property type="component" value="Unassembled WGS sequence"/>
</dbReference>
<evidence type="ECO:0008006" key="3">
    <source>
        <dbReference type="Google" id="ProtNLM"/>
    </source>
</evidence>
<organism evidence="1 2">
    <name type="scientific">Ancylostoma duodenale</name>
    <dbReference type="NCBI Taxonomy" id="51022"/>
    <lineage>
        <taxon>Eukaryota</taxon>
        <taxon>Metazoa</taxon>
        <taxon>Ecdysozoa</taxon>
        <taxon>Nematoda</taxon>
        <taxon>Chromadorea</taxon>
        <taxon>Rhabditida</taxon>
        <taxon>Rhabditina</taxon>
        <taxon>Rhabditomorpha</taxon>
        <taxon>Strongyloidea</taxon>
        <taxon>Ancylostomatidae</taxon>
        <taxon>Ancylostomatinae</taxon>
        <taxon>Ancylostoma</taxon>
    </lineage>
</organism>